<name>A0A3D9FIU7_9SPHN</name>
<protein>
    <submittedName>
        <fullName evidence="2">Excisionase family DNA binding protein</fullName>
    </submittedName>
</protein>
<comment type="caution">
    <text evidence="2">The sequence shown here is derived from an EMBL/GenBank/DDBJ whole genome shotgun (WGS) entry which is preliminary data.</text>
</comment>
<gene>
    <name evidence="2" type="ORF">DFR46_2766</name>
</gene>
<sequence>MEPVTIAINGAAKALGLGRTSIYALINEGRLETVKFGRRHLIKTESIRRLIDSAE</sequence>
<proteinExistence type="predicted"/>
<dbReference type="GO" id="GO:0003677">
    <property type="term" value="F:DNA binding"/>
    <property type="evidence" value="ECO:0007669"/>
    <property type="project" value="InterPro"/>
</dbReference>
<dbReference type="RefSeq" id="WP_116236953.1">
    <property type="nucleotide sequence ID" value="NZ_QRDP01000004.1"/>
</dbReference>
<feature type="domain" description="Helix-turn-helix" evidence="1">
    <location>
        <begin position="11"/>
        <end position="53"/>
    </location>
</feature>
<dbReference type="InterPro" id="IPR041657">
    <property type="entry name" value="HTH_17"/>
</dbReference>
<reference evidence="2 3" key="1">
    <citation type="submission" date="2018-07" db="EMBL/GenBank/DDBJ databases">
        <title>Genomic Encyclopedia of Type Strains, Phase IV (KMG-IV): sequencing the most valuable type-strain genomes for metagenomic binning, comparative biology and taxonomic classification.</title>
        <authorList>
            <person name="Goeker M."/>
        </authorList>
    </citation>
    <scope>NUCLEOTIDE SEQUENCE [LARGE SCALE GENOMIC DNA]</scope>
    <source>
        <strain evidence="2 3">DSM 26725</strain>
    </source>
</reference>
<keyword evidence="3" id="KW-1185">Reference proteome</keyword>
<dbReference type="Pfam" id="PF12728">
    <property type="entry name" value="HTH_17"/>
    <property type="match status" value="1"/>
</dbReference>
<evidence type="ECO:0000259" key="1">
    <source>
        <dbReference type="Pfam" id="PF12728"/>
    </source>
</evidence>
<accession>A0A3D9FIU7</accession>
<dbReference type="InterPro" id="IPR010093">
    <property type="entry name" value="SinI_DNA-bd"/>
</dbReference>
<evidence type="ECO:0000313" key="2">
    <source>
        <dbReference type="EMBL" id="RED17713.1"/>
    </source>
</evidence>
<dbReference type="OrthoDB" id="7226381at2"/>
<dbReference type="Proteomes" id="UP000256310">
    <property type="component" value="Unassembled WGS sequence"/>
</dbReference>
<organism evidence="2 3">
    <name type="scientific">Parasphingopyxis lamellibrachiae</name>
    <dbReference type="NCBI Taxonomy" id="680125"/>
    <lineage>
        <taxon>Bacteria</taxon>
        <taxon>Pseudomonadati</taxon>
        <taxon>Pseudomonadota</taxon>
        <taxon>Alphaproteobacteria</taxon>
        <taxon>Sphingomonadales</taxon>
        <taxon>Sphingomonadaceae</taxon>
        <taxon>Parasphingopyxis</taxon>
    </lineage>
</organism>
<dbReference type="AlphaFoldDB" id="A0A3D9FIU7"/>
<evidence type="ECO:0000313" key="3">
    <source>
        <dbReference type="Proteomes" id="UP000256310"/>
    </source>
</evidence>
<dbReference type="NCBIfam" id="TIGR01764">
    <property type="entry name" value="excise"/>
    <property type="match status" value="1"/>
</dbReference>
<dbReference type="EMBL" id="QRDP01000004">
    <property type="protein sequence ID" value="RED17713.1"/>
    <property type="molecule type" value="Genomic_DNA"/>
</dbReference>